<organism evidence="10 11">
    <name type="scientific">Berkelbacteria bacterium GW2011_GWA2_46_7</name>
    <dbReference type="NCBI Taxonomy" id="1618335"/>
    <lineage>
        <taxon>Bacteria</taxon>
        <taxon>Candidatus Berkelbacteria</taxon>
    </lineage>
</organism>
<evidence type="ECO:0000256" key="1">
    <source>
        <dbReference type="ARBA" id="ARBA00004429"/>
    </source>
</evidence>
<accession>A0A0G1QFZ9</accession>
<gene>
    <name evidence="10" type="ORF">UX60_C0014G0003</name>
</gene>
<keyword evidence="5 8" id="KW-0812">Transmembrane</keyword>
<evidence type="ECO:0000256" key="4">
    <source>
        <dbReference type="ARBA" id="ARBA00022519"/>
    </source>
</evidence>
<dbReference type="InterPro" id="IPR042094">
    <property type="entry name" value="T2SS_GspF_sf"/>
</dbReference>
<dbReference type="PANTHER" id="PTHR30012">
    <property type="entry name" value="GENERAL SECRETION PATHWAY PROTEIN"/>
    <property type="match status" value="1"/>
</dbReference>
<dbReference type="EMBL" id="LCMV01000014">
    <property type="protein sequence ID" value="KKU43904.1"/>
    <property type="molecule type" value="Genomic_DNA"/>
</dbReference>
<feature type="domain" description="Type II secretion system protein GspF" evidence="9">
    <location>
        <begin position="71"/>
        <end position="194"/>
    </location>
</feature>
<evidence type="ECO:0000256" key="5">
    <source>
        <dbReference type="ARBA" id="ARBA00022692"/>
    </source>
</evidence>
<dbReference type="Gene3D" id="1.20.81.30">
    <property type="entry name" value="Type II secretion system (T2SS), domain F"/>
    <property type="match status" value="2"/>
</dbReference>
<name>A0A0G1QFZ9_9BACT</name>
<feature type="transmembrane region" description="Helical" evidence="8">
    <location>
        <begin position="172"/>
        <end position="193"/>
    </location>
</feature>
<feature type="domain" description="Type II secretion system protein GspF" evidence="9">
    <location>
        <begin position="274"/>
        <end position="395"/>
    </location>
</feature>
<comment type="subcellular location">
    <subcellularLocation>
        <location evidence="1">Cell inner membrane</location>
        <topology evidence="1">Multi-pass membrane protein</topology>
    </subcellularLocation>
</comment>
<evidence type="ECO:0000256" key="8">
    <source>
        <dbReference type="SAM" id="Phobius"/>
    </source>
</evidence>
<evidence type="ECO:0000256" key="7">
    <source>
        <dbReference type="ARBA" id="ARBA00023136"/>
    </source>
</evidence>
<keyword evidence="7 8" id="KW-0472">Membrane</keyword>
<keyword evidence="4" id="KW-0997">Cell inner membrane</keyword>
<evidence type="ECO:0000313" key="10">
    <source>
        <dbReference type="EMBL" id="KKU43904.1"/>
    </source>
</evidence>
<evidence type="ECO:0000259" key="9">
    <source>
        <dbReference type="Pfam" id="PF00482"/>
    </source>
</evidence>
<evidence type="ECO:0000256" key="6">
    <source>
        <dbReference type="ARBA" id="ARBA00022989"/>
    </source>
</evidence>
<keyword evidence="3" id="KW-1003">Cell membrane</keyword>
<sequence length="404" mass="44911">MPIFSYQIKKPGTTKTIKGELHAEDLGQANKALRAQGLIVLHISPYEERSQSLLTLSFKRKKVPLKEKIIFSRQLAVMIKAGLSIVKALESLSRQTENKFFQETIHDLIEQVRGGTVLSKAMTRHPKVFADVYTAVIKAGEQTGQLSEVLLNLAEQQEKEADLIGKVKGAMIYPAIIFCLLIAVLVLIVVFVIPSLQSIFTESGTTLPLSTRMLLGLSHIIRGYYWIIGPVLIGLFFLLRLWVGTTPGREIYDKMKFSLPIFGGLTKKVYMARFARTMAMLIKASLPILESLEIIRKTISNVHYDRAFERIQREVESGKTMSVSVGKEPLFPPMVSQLISLGEESGSMESVLLDVANFYDKEVDTMSKNLTTLLEPIMLIVMGVGIGFVVSSVLGPIYGLVNAF</sequence>
<feature type="transmembrane region" description="Helical" evidence="8">
    <location>
        <begin position="223"/>
        <end position="243"/>
    </location>
</feature>
<dbReference type="Pfam" id="PF00482">
    <property type="entry name" value="T2SSF"/>
    <property type="match status" value="2"/>
</dbReference>
<dbReference type="InterPro" id="IPR018076">
    <property type="entry name" value="T2SS_GspF_dom"/>
</dbReference>
<dbReference type="InterPro" id="IPR003004">
    <property type="entry name" value="GspF/PilC"/>
</dbReference>
<dbReference type="Proteomes" id="UP000034487">
    <property type="component" value="Unassembled WGS sequence"/>
</dbReference>
<keyword evidence="6 8" id="KW-1133">Transmembrane helix</keyword>
<evidence type="ECO:0000256" key="3">
    <source>
        <dbReference type="ARBA" id="ARBA00022475"/>
    </source>
</evidence>
<reference evidence="10 11" key="1">
    <citation type="journal article" date="2015" name="Nature">
        <title>rRNA introns, odd ribosomes, and small enigmatic genomes across a large radiation of phyla.</title>
        <authorList>
            <person name="Brown C.T."/>
            <person name="Hug L.A."/>
            <person name="Thomas B.C."/>
            <person name="Sharon I."/>
            <person name="Castelle C.J."/>
            <person name="Singh A."/>
            <person name="Wilkins M.J."/>
            <person name="Williams K.H."/>
            <person name="Banfield J.F."/>
        </authorList>
    </citation>
    <scope>NUCLEOTIDE SEQUENCE [LARGE SCALE GENOMIC DNA]</scope>
</reference>
<dbReference type="FunFam" id="1.20.81.30:FF:000001">
    <property type="entry name" value="Type II secretion system protein F"/>
    <property type="match status" value="2"/>
</dbReference>
<evidence type="ECO:0000256" key="2">
    <source>
        <dbReference type="ARBA" id="ARBA00005745"/>
    </source>
</evidence>
<dbReference type="PANTHER" id="PTHR30012:SF0">
    <property type="entry name" value="TYPE II SECRETION SYSTEM PROTEIN F-RELATED"/>
    <property type="match status" value="1"/>
</dbReference>
<feature type="transmembrane region" description="Helical" evidence="8">
    <location>
        <begin position="377"/>
        <end position="401"/>
    </location>
</feature>
<proteinExistence type="inferred from homology"/>
<evidence type="ECO:0000313" key="11">
    <source>
        <dbReference type="Proteomes" id="UP000034487"/>
    </source>
</evidence>
<dbReference type="GO" id="GO:0005886">
    <property type="term" value="C:plasma membrane"/>
    <property type="evidence" value="ECO:0007669"/>
    <property type="project" value="UniProtKB-SubCell"/>
</dbReference>
<dbReference type="AlphaFoldDB" id="A0A0G1QFZ9"/>
<comment type="similarity">
    <text evidence="2">Belongs to the GSP F family.</text>
</comment>
<dbReference type="PRINTS" id="PR00812">
    <property type="entry name" value="BCTERIALGSPF"/>
</dbReference>
<comment type="caution">
    <text evidence="10">The sequence shown here is derived from an EMBL/GenBank/DDBJ whole genome shotgun (WGS) entry which is preliminary data.</text>
</comment>
<protein>
    <recommendedName>
        <fullName evidence="9">Type II secretion system protein GspF domain-containing protein</fullName>
    </recommendedName>
</protein>